<organism evidence="1 2">
    <name type="scientific">Corchorus capsularis</name>
    <name type="common">Jute</name>
    <dbReference type="NCBI Taxonomy" id="210143"/>
    <lineage>
        <taxon>Eukaryota</taxon>
        <taxon>Viridiplantae</taxon>
        <taxon>Streptophyta</taxon>
        <taxon>Embryophyta</taxon>
        <taxon>Tracheophyta</taxon>
        <taxon>Spermatophyta</taxon>
        <taxon>Magnoliopsida</taxon>
        <taxon>eudicotyledons</taxon>
        <taxon>Gunneridae</taxon>
        <taxon>Pentapetalae</taxon>
        <taxon>rosids</taxon>
        <taxon>malvids</taxon>
        <taxon>Malvales</taxon>
        <taxon>Malvaceae</taxon>
        <taxon>Grewioideae</taxon>
        <taxon>Apeibeae</taxon>
        <taxon>Corchorus</taxon>
    </lineage>
</organism>
<evidence type="ECO:0000313" key="1">
    <source>
        <dbReference type="EMBL" id="OMP02768.1"/>
    </source>
</evidence>
<accession>A0A1R3K705</accession>
<dbReference type="EMBL" id="AWWV01006168">
    <property type="protein sequence ID" value="OMP02768.1"/>
    <property type="molecule type" value="Genomic_DNA"/>
</dbReference>
<keyword evidence="2" id="KW-1185">Reference proteome</keyword>
<reference evidence="1 2" key="1">
    <citation type="submission" date="2013-09" db="EMBL/GenBank/DDBJ databases">
        <title>Corchorus capsularis genome sequencing.</title>
        <authorList>
            <person name="Alam M."/>
            <person name="Haque M.S."/>
            <person name="Islam M.S."/>
            <person name="Emdad E.M."/>
            <person name="Islam M.M."/>
            <person name="Ahmed B."/>
            <person name="Halim A."/>
            <person name="Hossen Q.M.M."/>
            <person name="Hossain M.Z."/>
            <person name="Ahmed R."/>
            <person name="Khan M.M."/>
            <person name="Islam R."/>
            <person name="Rashid M.M."/>
            <person name="Khan S.A."/>
            <person name="Rahman M.S."/>
            <person name="Alam M."/>
        </authorList>
    </citation>
    <scope>NUCLEOTIDE SEQUENCE [LARGE SCALE GENOMIC DNA]</scope>
    <source>
        <strain evidence="2">cv. CVL-1</strain>
        <tissue evidence="1">Whole seedling</tissue>
    </source>
</reference>
<dbReference type="Gramene" id="OMP02768">
    <property type="protein sequence ID" value="OMP02768"/>
    <property type="gene ID" value="CCACVL1_02707"/>
</dbReference>
<proteinExistence type="predicted"/>
<feature type="non-terminal residue" evidence="1">
    <location>
        <position position="46"/>
    </location>
</feature>
<protein>
    <submittedName>
        <fullName evidence="1">Uncharacterized protein</fullName>
    </submittedName>
</protein>
<comment type="caution">
    <text evidence="1">The sequence shown here is derived from an EMBL/GenBank/DDBJ whole genome shotgun (WGS) entry which is preliminary data.</text>
</comment>
<name>A0A1R3K705_COCAP</name>
<gene>
    <name evidence="1" type="ORF">CCACVL1_02707</name>
</gene>
<sequence>MRRETRQAIKTLSTIQLAKGVKKDEETFLAALKLDEPPMEEQAPLK</sequence>
<evidence type="ECO:0000313" key="2">
    <source>
        <dbReference type="Proteomes" id="UP000188268"/>
    </source>
</evidence>
<dbReference type="AlphaFoldDB" id="A0A1R3K705"/>
<dbReference type="Proteomes" id="UP000188268">
    <property type="component" value="Unassembled WGS sequence"/>
</dbReference>